<evidence type="ECO:0000313" key="3">
    <source>
        <dbReference type="EMBL" id="PVU75425.1"/>
    </source>
</evidence>
<evidence type="ECO:0000259" key="2">
    <source>
        <dbReference type="PROSITE" id="PS51134"/>
    </source>
</evidence>
<keyword evidence="1" id="KW-0862">Zinc</keyword>
<dbReference type="SUPFAM" id="SSF57783">
    <property type="entry name" value="Zinc beta-ribbon"/>
    <property type="match status" value="1"/>
</dbReference>
<dbReference type="Proteomes" id="UP000245638">
    <property type="component" value="Unassembled WGS sequence"/>
</dbReference>
<dbReference type="GO" id="GO:0008270">
    <property type="term" value="F:zinc ion binding"/>
    <property type="evidence" value="ECO:0007669"/>
    <property type="project" value="UniProtKB-KW"/>
</dbReference>
<keyword evidence="1" id="KW-0863">Zinc-finger</keyword>
<accession>A0A2T9X5V5</accession>
<dbReference type="Pfam" id="PF08271">
    <property type="entry name" value="Zn_Ribbon_TF"/>
    <property type="match status" value="1"/>
</dbReference>
<proteinExistence type="predicted"/>
<comment type="caution">
    <text evidence="3">The sequence shown here is derived from an EMBL/GenBank/DDBJ whole genome shotgun (WGS) entry which is preliminary data.</text>
</comment>
<dbReference type="Gene3D" id="2.20.25.10">
    <property type="match status" value="1"/>
</dbReference>
<evidence type="ECO:0000313" key="4">
    <source>
        <dbReference type="Proteomes" id="UP000245638"/>
    </source>
</evidence>
<dbReference type="PROSITE" id="PS51134">
    <property type="entry name" value="ZF_TFIIB"/>
    <property type="match status" value="1"/>
</dbReference>
<evidence type="ECO:0000256" key="1">
    <source>
        <dbReference type="PROSITE-ProRule" id="PRU00469"/>
    </source>
</evidence>
<dbReference type="EMBL" id="QEFD01000144">
    <property type="protein sequence ID" value="PVU75425.1"/>
    <property type="molecule type" value="Genomic_DNA"/>
</dbReference>
<reference evidence="3 4" key="1">
    <citation type="journal article" date="2015" name="Appl. Environ. Microbiol.">
        <title>Nanoarchaeota, Their Sulfolobales Host, and Nanoarchaeota Virus Distribution across Yellowstone National Park Hot Springs.</title>
        <authorList>
            <person name="Munson-McGee J.H."/>
            <person name="Field E.K."/>
            <person name="Bateson M."/>
            <person name="Rooney C."/>
            <person name="Stepanauskas R."/>
            <person name="Young M.J."/>
        </authorList>
    </citation>
    <scope>NUCLEOTIDE SEQUENCE [LARGE SCALE GENOMIC DNA]</scope>
    <source>
        <strain evidence="3">SCGC AC-742_N10</strain>
    </source>
</reference>
<dbReference type="AlphaFoldDB" id="A0A2T9X5V5"/>
<organism evidence="3 4">
    <name type="scientific">Acidianus hospitalis</name>
    <dbReference type="NCBI Taxonomy" id="563177"/>
    <lineage>
        <taxon>Archaea</taxon>
        <taxon>Thermoproteota</taxon>
        <taxon>Thermoprotei</taxon>
        <taxon>Sulfolobales</taxon>
        <taxon>Sulfolobaceae</taxon>
        <taxon>Acidianus</taxon>
    </lineage>
</organism>
<sequence>MQCPYCNSKDLIWDSIHGNIICASCGSVIDTLYDYSQIGTSEEIIDLNKGVSERKETRNFIKLTETISNKFRIFNNKENMKFITEDGELALSLLDMDKKVYKIYEFLEKNGIFSGRKIKIRVALSFYIAGYRCKKMKNILEKLHINEKYFRKITYKLPKELKYMNKELLD</sequence>
<gene>
    <name evidence="3" type="ORF">DDW13_04980</name>
</gene>
<feature type="domain" description="TFIIB-type" evidence="2">
    <location>
        <begin position="1"/>
        <end position="30"/>
    </location>
</feature>
<dbReference type="InterPro" id="IPR013137">
    <property type="entry name" value="Znf_TFIIB"/>
</dbReference>
<protein>
    <recommendedName>
        <fullName evidence="2">TFIIB-type domain-containing protein</fullName>
    </recommendedName>
</protein>
<name>A0A2T9X5V5_9CREN</name>
<keyword evidence="1" id="KW-0479">Metal-binding</keyword>